<dbReference type="EMBL" id="JAVDYG010000001">
    <property type="protein sequence ID" value="MDR7364366.1"/>
    <property type="molecule type" value="Genomic_DNA"/>
</dbReference>
<dbReference type="Pfam" id="PF03009">
    <property type="entry name" value="GDPD"/>
    <property type="match status" value="1"/>
</dbReference>
<gene>
    <name evidence="2" type="ORF">J2S63_003919</name>
</gene>
<organism evidence="2 3">
    <name type="scientific">Nocardioides marmoribigeumensis</name>
    <dbReference type="NCBI Taxonomy" id="433649"/>
    <lineage>
        <taxon>Bacteria</taxon>
        <taxon>Bacillati</taxon>
        <taxon>Actinomycetota</taxon>
        <taxon>Actinomycetes</taxon>
        <taxon>Propionibacteriales</taxon>
        <taxon>Nocardioidaceae</taxon>
        <taxon>Nocardioides</taxon>
    </lineage>
</organism>
<dbReference type="SUPFAM" id="SSF51695">
    <property type="entry name" value="PLC-like phosphodiesterases"/>
    <property type="match status" value="1"/>
</dbReference>
<evidence type="ECO:0000259" key="1">
    <source>
        <dbReference type="PROSITE" id="PS51704"/>
    </source>
</evidence>
<dbReference type="EC" id="3.1.4.46" evidence="2"/>
<dbReference type="PANTHER" id="PTHR43805:SF1">
    <property type="entry name" value="GP-PDE DOMAIN-CONTAINING PROTEIN"/>
    <property type="match status" value="1"/>
</dbReference>
<dbReference type="PROSITE" id="PS51704">
    <property type="entry name" value="GP_PDE"/>
    <property type="match status" value="1"/>
</dbReference>
<dbReference type="InterPro" id="IPR017946">
    <property type="entry name" value="PLC-like_Pdiesterase_TIM-brl"/>
</dbReference>
<evidence type="ECO:0000313" key="2">
    <source>
        <dbReference type="EMBL" id="MDR7364366.1"/>
    </source>
</evidence>
<reference evidence="2 3" key="1">
    <citation type="submission" date="2023-07" db="EMBL/GenBank/DDBJ databases">
        <title>Sequencing the genomes of 1000 actinobacteria strains.</title>
        <authorList>
            <person name="Klenk H.-P."/>
        </authorList>
    </citation>
    <scope>NUCLEOTIDE SEQUENCE [LARGE SCALE GENOMIC DNA]</scope>
    <source>
        <strain evidence="2 3">DSM 19426</strain>
    </source>
</reference>
<name>A0ABU2C153_9ACTN</name>
<dbReference type="Proteomes" id="UP001183648">
    <property type="component" value="Unassembled WGS sequence"/>
</dbReference>
<dbReference type="GO" id="GO:0008889">
    <property type="term" value="F:glycerophosphodiester phosphodiesterase activity"/>
    <property type="evidence" value="ECO:0007669"/>
    <property type="project" value="UniProtKB-EC"/>
</dbReference>
<keyword evidence="3" id="KW-1185">Reference proteome</keyword>
<proteinExistence type="predicted"/>
<dbReference type="RefSeq" id="WP_310305959.1">
    <property type="nucleotide sequence ID" value="NZ_BAAAPS010000005.1"/>
</dbReference>
<dbReference type="InterPro" id="IPR030395">
    <property type="entry name" value="GP_PDE_dom"/>
</dbReference>
<comment type="caution">
    <text evidence="2">The sequence shown here is derived from an EMBL/GenBank/DDBJ whole genome shotgun (WGS) entry which is preliminary data.</text>
</comment>
<feature type="domain" description="GP-PDE" evidence="1">
    <location>
        <begin position="23"/>
        <end position="266"/>
    </location>
</feature>
<accession>A0ABU2C153</accession>
<dbReference type="PANTHER" id="PTHR43805">
    <property type="entry name" value="GLYCEROPHOSPHORYL DIESTER PHOSPHODIESTERASE"/>
    <property type="match status" value="1"/>
</dbReference>
<protein>
    <submittedName>
        <fullName evidence="2">Glycerophosphoryl diester phosphodiesterase</fullName>
        <ecNumber evidence="2">3.1.4.46</ecNumber>
    </submittedName>
</protein>
<sequence length="278" mass="30631">MTDLSHVRTGFAYLDEPREAGGVLALAHRGGARHPDLHGLENTLTAFRHAAGLGYRYLETDVHATADGHLVAFHDDRLDRVTDRVGPVLGLPLSEVLGAVVGARAGLDERIPRLTDLLEDLPEVRFNIDLKAPTAVEPLADLVRRTGLHDRVCVASFTERTLRRFRRLLDRPVATATGPASVAVQVYAPFPLRVGRLLRDGGAVLQVPHRFRGRTVVDRRFVELAHASGRHVHVWTVDVRAEMEHLLDLGVDGLVTDRTDVCKEVLVERGVWYSGAAT</sequence>
<dbReference type="Gene3D" id="3.20.20.190">
    <property type="entry name" value="Phosphatidylinositol (PI) phosphodiesterase"/>
    <property type="match status" value="1"/>
</dbReference>
<keyword evidence="2" id="KW-0378">Hydrolase</keyword>
<evidence type="ECO:0000313" key="3">
    <source>
        <dbReference type="Proteomes" id="UP001183648"/>
    </source>
</evidence>